<dbReference type="OrthoDB" id="2721142at2"/>
<dbReference type="Proteomes" id="UP000315215">
    <property type="component" value="Chromosome"/>
</dbReference>
<dbReference type="Pfam" id="PF14154">
    <property type="entry name" value="DUF4306"/>
    <property type="match status" value="1"/>
</dbReference>
<proteinExistence type="predicted"/>
<feature type="transmembrane region" description="Helical" evidence="1">
    <location>
        <begin position="96"/>
        <end position="114"/>
    </location>
</feature>
<dbReference type="InterPro" id="IPR025440">
    <property type="entry name" value="DUF4306"/>
</dbReference>
<evidence type="ECO:0000313" key="2">
    <source>
        <dbReference type="EMBL" id="QDP40234.1"/>
    </source>
</evidence>
<accession>A0A516KFQ3</accession>
<gene>
    <name evidence="2" type="ORF">FN924_08635</name>
</gene>
<reference evidence="2 3" key="1">
    <citation type="submission" date="2019-07" db="EMBL/GenBank/DDBJ databases">
        <authorList>
            <person name="Li J."/>
        </authorList>
    </citation>
    <scope>NUCLEOTIDE SEQUENCE [LARGE SCALE GENOMIC DNA]</scope>
    <source>
        <strain evidence="2 3">TKL69</strain>
    </source>
</reference>
<dbReference type="AlphaFoldDB" id="A0A516KFQ3"/>
<dbReference type="RefSeq" id="WP_143893613.1">
    <property type="nucleotide sequence ID" value="NZ_CP041666.1"/>
</dbReference>
<organism evidence="2 3">
    <name type="scientific">Radiobacillus deserti</name>
    <dbReference type="NCBI Taxonomy" id="2594883"/>
    <lineage>
        <taxon>Bacteria</taxon>
        <taxon>Bacillati</taxon>
        <taxon>Bacillota</taxon>
        <taxon>Bacilli</taxon>
        <taxon>Bacillales</taxon>
        <taxon>Bacillaceae</taxon>
        <taxon>Radiobacillus</taxon>
    </lineage>
</organism>
<feature type="transmembrane region" description="Helical" evidence="1">
    <location>
        <begin position="70"/>
        <end position="90"/>
    </location>
</feature>
<feature type="transmembrane region" description="Helical" evidence="1">
    <location>
        <begin position="6"/>
        <end position="23"/>
    </location>
</feature>
<protein>
    <submittedName>
        <fullName evidence="2">DUF4306 domain-containing protein</fullName>
    </submittedName>
</protein>
<name>A0A516KFQ3_9BACI</name>
<evidence type="ECO:0000313" key="3">
    <source>
        <dbReference type="Proteomes" id="UP000315215"/>
    </source>
</evidence>
<evidence type="ECO:0000256" key="1">
    <source>
        <dbReference type="SAM" id="Phobius"/>
    </source>
</evidence>
<sequence length="152" mass="17537">MKYLFSYGLTIVVLLISTFVSWYEGSAIRLNPWEWKYTAFFSTWWHGEIKSEADIVQLDHFLYAAKFAPFFPFLMFASASFVVALTLYLTLKDKKFVVSLFSMCMIYAFIGICLRNADTIGGQLFEKSCYCLGALYFLSAIHSSRRIPNVTF</sequence>
<keyword evidence="1" id="KW-1133">Transmembrane helix</keyword>
<keyword evidence="3" id="KW-1185">Reference proteome</keyword>
<dbReference type="KEGG" id="aqt:FN924_08635"/>
<keyword evidence="1" id="KW-0472">Membrane</keyword>
<keyword evidence="1" id="KW-0812">Transmembrane</keyword>
<dbReference type="EMBL" id="CP041666">
    <property type="protein sequence ID" value="QDP40234.1"/>
    <property type="molecule type" value="Genomic_DNA"/>
</dbReference>